<dbReference type="Proteomes" id="UP000005835">
    <property type="component" value="Unassembled WGS sequence"/>
</dbReference>
<dbReference type="PANTHER" id="PTHR47320:SF1">
    <property type="entry name" value="BIFUNCTIONAL URIDYLYLTRANSFERASE_URIDYLYL-REMOVING ENZYME"/>
    <property type="match status" value="1"/>
</dbReference>
<feature type="domain" description="ACT" evidence="8">
    <location>
        <begin position="688"/>
        <end position="768"/>
    </location>
</feature>
<dbReference type="InterPro" id="IPR003607">
    <property type="entry name" value="HD/PDEase_dom"/>
</dbReference>
<dbReference type="SUPFAM" id="SSF81593">
    <property type="entry name" value="Nucleotidyltransferase substrate binding subunit/domain"/>
    <property type="match status" value="1"/>
</dbReference>
<dbReference type="PROSITE" id="PS51831">
    <property type="entry name" value="HD"/>
    <property type="match status" value="1"/>
</dbReference>
<dbReference type="Pfam" id="PF01966">
    <property type="entry name" value="HD"/>
    <property type="match status" value="1"/>
</dbReference>
<dbReference type="PIRSF" id="PIRSF006288">
    <property type="entry name" value="PII_uridyltransf"/>
    <property type="match status" value="1"/>
</dbReference>
<organism evidence="10 11">
    <name type="scientific">Sutterella wadsworthensis 2_1_59BFAA</name>
    <dbReference type="NCBI Taxonomy" id="742823"/>
    <lineage>
        <taxon>Bacteria</taxon>
        <taxon>Pseudomonadati</taxon>
        <taxon>Pseudomonadota</taxon>
        <taxon>Betaproteobacteria</taxon>
        <taxon>Burkholderiales</taxon>
        <taxon>Sutterellaceae</taxon>
        <taxon>Sutterella</taxon>
    </lineage>
</organism>
<name>K1JMA3_9BURK</name>
<dbReference type="InterPro" id="IPR002934">
    <property type="entry name" value="Polymerase_NTP_transf_dom"/>
</dbReference>
<comment type="caution">
    <text evidence="7">Lacks conserved residue(s) required for the propagation of feature annotation.</text>
</comment>
<dbReference type="eggNOG" id="COG2844">
    <property type="taxonomic scope" value="Bacteria"/>
</dbReference>
<dbReference type="EC" id="2.7.7.59" evidence="7"/>
<dbReference type="Pfam" id="PF08335">
    <property type="entry name" value="GlnD_UR_UTase"/>
    <property type="match status" value="1"/>
</dbReference>
<dbReference type="HAMAP" id="MF_00277">
    <property type="entry name" value="PII_uridylyl_transf"/>
    <property type="match status" value="1"/>
</dbReference>
<evidence type="ECO:0000256" key="3">
    <source>
        <dbReference type="ARBA" id="ARBA00022737"/>
    </source>
</evidence>
<evidence type="ECO:0000256" key="1">
    <source>
        <dbReference type="ARBA" id="ARBA00022679"/>
    </source>
</evidence>
<dbReference type="AlphaFoldDB" id="K1JMA3"/>
<keyword evidence="3" id="KW-0677">Repeat</keyword>
<dbReference type="InterPro" id="IPR045865">
    <property type="entry name" value="ACT-like_dom_sf"/>
</dbReference>
<dbReference type="InterPro" id="IPR043519">
    <property type="entry name" value="NT_sf"/>
</dbReference>
<keyword evidence="5 7" id="KW-0460">Magnesium</keyword>
<keyword evidence="1 7" id="KW-0808">Transferase</keyword>
<dbReference type="InterPro" id="IPR002912">
    <property type="entry name" value="ACT_dom"/>
</dbReference>
<dbReference type="NCBIfam" id="TIGR01693">
    <property type="entry name" value="UTase_glnD"/>
    <property type="match status" value="1"/>
</dbReference>
<evidence type="ECO:0000256" key="4">
    <source>
        <dbReference type="ARBA" id="ARBA00022801"/>
    </source>
</evidence>
<sequence length="866" mass="97834">MTAPEPDAAGALAPTIREVFDRERERLARDWEAKHDSEAYLRAHTSVLDTAVLAMLAESGLPADRIAVAAVGGYGRGELYPYSDIDLLVLTDESVKEDEVCQTAIAAFTTRLWELGLTVGASVRSTSEFLSEAAEDVSIATTYLESRCLWGNGRLYAQARMHFAQTLDPRCFFRDKMLELARRHQKFEDTPYSLEPNIKESPGGLRDLQVFLWCAQAAGIAQSVSDMASAGLITEREMHTLVACERHLESLRITLHLLTHRPENRLLFDVQEALASALGYSATAQLRPSEALMKRYYLNAKAVVQMSVIQLQAIADRLFGSYDNVPAVRLETAFVARGDEMDIAGDDVFRTDPNAMLRLFYVYHSHPELTRLSTRLLRALWHAAPTIDDAFRHDPINQATFLDILRMPKGTYHSLKLMNMWGVLGRFLPPFRHIVGQMQHDLYHIFTVDQHTLRTVRNIRRFARSEFGHEYPLCSQIMGEIPDNWRLALAGLYHDIGKGLGGHHEIIGAEKVTAFCRAFGLDDSTTDFIAFLVREHLTMSLTAQKRDISDPEVVRRFADVVKTKTRLDALYLLTVADIRATSPKVWSPWKAQLLETLYHSTLAMLQGEDTAVSTEHTQAERKTRALKILDDTVPDQVREAFWRELNVVYFMRHTPEEIAWHTASLAERMHTTEPVVEVRRSDRMGGILILLYLPDRKDLFLRAVAAIGKCSLSVVDARVHTTRHGWALDTFLVTDRYEREDEEALSRKITREMMKLLTGDGPLPPAPKGKLSRRSRHFPTRTVVTTLPDESGRAWILNIICTDRPGLLYSISEVLAQYRINLQTARIATLGERAEDVFLIDGPVLSDDETLLEVEAKLVEAVAPPK</sequence>
<dbReference type="OrthoDB" id="9758038at2"/>
<dbReference type="GO" id="GO:0006808">
    <property type="term" value="P:regulation of nitrogen utilization"/>
    <property type="evidence" value="ECO:0007669"/>
    <property type="project" value="UniProtKB-UniRule"/>
</dbReference>
<dbReference type="EMBL" id="ADMG01000029">
    <property type="protein sequence ID" value="EKB31306.1"/>
    <property type="molecule type" value="Genomic_DNA"/>
</dbReference>
<dbReference type="SUPFAM" id="SSF55021">
    <property type="entry name" value="ACT-like"/>
    <property type="match status" value="2"/>
</dbReference>
<dbReference type="SUPFAM" id="SSF81301">
    <property type="entry name" value="Nucleotidyltransferase"/>
    <property type="match status" value="1"/>
</dbReference>
<comment type="cofactor">
    <cofactor evidence="7">
        <name>Mg(2+)</name>
        <dbReference type="ChEBI" id="CHEBI:18420"/>
    </cofactor>
</comment>
<keyword evidence="11" id="KW-1185">Reference proteome</keyword>
<dbReference type="RefSeq" id="WP_005434980.1">
    <property type="nucleotide sequence ID" value="NZ_JH815515.1"/>
</dbReference>
<evidence type="ECO:0000259" key="9">
    <source>
        <dbReference type="PROSITE" id="PS51831"/>
    </source>
</evidence>
<comment type="similarity">
    <text evidence="7">Belongs to the GlnD family.</text>
</comment>
<dbReference type="InterPro" id="IPR010043">
    <property type="entry name" value="UTase/UR"/>
</dbReference>
<dbReference type="NCBIfam" id="NF002837">
    <property type="entry name" value="PRK03059.1"/>
    <property type="match status" value="1"/>
</dbReference>
<dbReference type="CDD" id="cd04900">
    <property type="entry name" value="ACT_UUR-like_1"/>
    <property type="match status" value="1"/>
</dbReference>
<keyword evidence="2 7" id="KW-0548">Nucleotidyltransferase</keyword>
<evidence type="ECO:0000256" key="2">
    <source>
        <dbReference type="ARBA" id="ARBA00022695"/>
    </source>
</evidence>
<dbReference type="CDD" id="cd05401">
    <property type="entry name" value="NT_GlnE_GlnD_like"/>
    <property type="match status" value="1"/>
</dbReference>
<dbReference type="Pfam" id="PF01909">
    <property type="entry name" value="NTP_transf_2"/>
    <property type="match status" value="1"/>
</dbReference>
<comment type="catalytic activity">
    <reaction evidence="7">
        <text>[protein-PII]-L-tyrosine + UTP = [protein-PII]-uridylyl-L-tyrosine + diphosphate</text>
        <dbReference type="Rhea" id="RHEA:13673"/>
        <dbReference type="Rhea" id="RHEA-COMP:12147"/>
        <dbReference type="Rhea" id="RHEA-COMP:12148"/>
        <dbReference type="ChEBI" id="CHEBI:33019"/>
        <dbReference type="ChEBI" id="CHEBI:46398"/>
        <dbReference type="ChEBI" id="CHEBI:46858"/>
        <dbReference type="ChEBI" id="CHEBI:90602"/>
        <dbReference type="EC" id="2.7.7.59"/>
    </reaction>
</comment>
<dbReference type="STRING" id="742823.HMPREF9465_01131"/>
<evidence type="ECO:0000256" key="7">
    <source>
        <dbReference type="HAMAP-Rule" id="MF_00277"/>
    </source>
</evidence>
<comment type="function">
    <text evidence="7">Modifies, by uridylylation and deuridylylation, the PII regulatory proteins (GlnB and homologs), in response to the nitrogen status of the cell that GlnD senses through the glutamine level. Under low glutamine levels, catalyzes the conversion of the PII proteins and UTP to PII-UMP and PPi, while under higher glutamine levels, GlnD hydrolyzes PII-UMP to PII and UMP (deuridylylation). Thus, controls uridylylation state and activity of the PII proteins, and plays an important role in the regulation of nitrogen metabolism.</text>
</comment>
<feature type="domain" description="HD" evidence="9">
    <location>
        <begin position="448"/>
        <end position="570"/>
    </location>
</feature>
<dbReference type="Pfam" id="PF01842">
    <property type="entry name" value="ACT"/>
    <property type="match status" value="1"/>
</dbReference>
<dbReference type="InterPro" id="IPR013546">
    <property type="entry name" value="PII_UdlTrfase/GS_AdlTrfase"/>
</dbReference>
<accession>K1JMA3</accession>
<comment type="activity regulation">
    <text evidence="7">Uridylyltransferase (UTase) activity is inhibited by glutamine, while glutamine activates uridylyl-removing (UR) activity.</text>
</comment>
<proteinExistence type="inferred from homology"/>
<protein>
    <recommendedName>
        <fullName evidence="7">Bifunctional uridylyltransferase/uridylyl-removing enzyme</fullName>
        <shortName evidence="7">UTase/UR</shortName>
    </recommendedName>
    <alternativeName>
        <fullName evidence="7">Bifunctional [protein-PII] modification enzyme</fullName>
    </alternativeName>
    <alternativeName>
        <fullName evidence="7">Bifunctional nitrogen sensor protein</fullName>
    </alternativeName>
    <domain>
        <recommendedName>
            <fullName evidence="7">[Protein-PII] uridylyltransferase</fullName>
            <shortName evidence="7">PII uridylyltransferase</shortName>
            <shortName evidence="7">UTase</shortName>
            <ecNumber evidence="7">2.7.7.59</ecNumber>
        </recommendedName>
    </domain>
    <domain>
        <recommendedName>
            <fullName evidence="7">[Protein-PII]-UMP uridylyl-removing enzyme</fullName>
            <shortName evidence="7">UR</shortName>
            <ecNumber evidence="7">3.1.4.-</ecNumber>
        </recommendedName>
    </domain>
</protein>
<comment type="catalytic activity">
    <reaction evidence="7">
        <text>[protein-PII]-uridylyl-L-tyrosine + H2O = [protein-PII]-L-tyrosine + UMP + H(+)</text>
        <dbReference type="Rhea" id="RHEA:48600"/>
        <dbReference type="Rhea" id="RHEA-COMP:12147"/>
        <dbReference type="Rhea" id="RHEA-COMP:12148"/>
        <dbReference type="ChEBI" id="CHEBI:15377"/>
        <dbReference type="ChEBI" id="CHEBI:15378"/>
        <dbReference type="ChEBI" id="CHEBI:46858"/>
        <dbReference type="ChEBI" id="CHEBI:57865"/>
        <dbReference type="ChEBI" id="CHEBI:90602"/>
    </reaction>
</comment>
<dbReference type="SUPFAM" id="SSF109604">
    <property type="entry name" value="HD-domain/PDEase-like"/>
    <property type="match status" value="1"/>
</dbReference>
<evidence type="ECO:0000256" key="5">
    <source>
        <dbReference type="ARBA" id="ARBA00022842"/>
    </source>
</evidence>
<gene>
    <name evidence="7" type="primary">glnD</name>
    <name evidence="10" type="ORF">HMPREF9465_01131</name>
</gene>
<comment type="caution">
    <text evidence="10">The sequence shown here is derived from an EMBL/GenBank/DDBJ whole genome shotgun (WGS) entry which is preliminary data.</text>
</comment>
<dbReference type="GO" id="GO:0008773">
    <property type="term" value="F:[protein-PII] uridylyltransferase activity"/>
    <property type="evidence" value="ECO:0007669"/>
    <property type="project" value="UniProtKB-UniRule"/>
</dbReference>
<dbReference type="SMART" id="SM00471">
    <property type="entry name" value="HDc"/>
    <property type="match status" value="1"/>
</dbReference>
<feature type="region of interest" description="Uridylyltransferase" evidence="7">
    <location>
        <begin position="1"/>
        <end position="329"/>
    </location>
</feature>
<dbReference type="Gene3D" id="3.30.70.260">
    <property type="match status" value="1"/>
</dbReference>
<comment type="domain">
    <text evidence="7">Has four distinct domains: an N-terminal nucleotidyltransferase (NT) domain responsible for UTase activity, a central HD domain that encodes UR activity, and two C-terminal ACT domains that seem to have a role in glutamine sensing.</text>
</comment>
<evidence type="ECO:0000313" key="10">
    <source>
        <dbReference type="EMBL" id="EKB31306.1"/>
    </source>
</evidence>
<keyword evidence="4 7" id="KW-0378">Hydrolase</keyword>
<dbReference type="PROSITE" id="PS51671">
    <property type="entry name" value="ACT"/>
    <property type="match status" value="2"/>
</dbReference>
<dbReference type="PANTHER" id="PTHR47320">
    <property type="entry name" value="BIFUNCTIONAL URIDYLYLTRANSFERASE/URIDYLYL-REMOVING ENZYME"/>
    <property type="match status" value="1"/>
</dbReference>
<keyword evidence="6 7" id="KW-0511">Multifunctional enzyme</keyword>
<dbReference type="GO" id="GO:0008081">
    <property type="term" value="F:phosphoric diester hydrolase activity"/>
    <property type="evidence" value="ECO:0007669"/>
    <property type="project" value="UniProtKB-UniRule"/>
</dbReference>
<reference evidence="10 11" key="1">
    <citation type="submission" date="2012-05" db="EMBL/GenBank/DDBJ databases">
        <title>The Genome Sequence of Sutterella wadsworthensis 2_1_59BFAA.</title>
        <authorList>
            <consortium name="The Broad Institute Genome Sequencing Platform"/>
            <person name="Earl A."/>
            <person name="Ward D."/>
            <person name="Feldgarden M."/>
            <person name="Gevers D."/>
            <person name="Daigneault M."/>
            <person name="Strauss J."/>
            <person name="Allen-Vercoe E."/>
            <person name="Walker B."/>
            <person name="Young S.K."/>
            <person name="Zeng Q."/>
            <person name="Gargeya S."/>
            <person name="Fitzgerald M."/>
            <person name="Haas B."/>
            <person name="Abouelleil A."/>
            <person name="Alvarado L."/>
            <person name="Arachchi H.M."/>
            <person name="Berlin A.M."/>
            <person name="Chapman S.B."/>
            <person name="Goldberg J."/>
            <person name="Griggs A."/>
            <person name="Gujja S."/>
            <person name="Hansen M."/>
            <person name="Howarth C."/>
            <person name="Imamovic A."/>
            <person name="Larimer J."/>
            <person name="McCowen C."/>
            <person name="Montmayeur A."/>
            <person name="Murphy C."/>
            <person name="Neiman D."/>
            <person name="Pearson M."/>
            <person name="Priest M."/>
            <person name="Roberts A."/>
            <person name="Saif S."/>
            <person name="Shea T."/>
            <person name="Sisk P."/>
            <person name="Sykes S."/>
            <person name="Wortman J."/>
            <person name="Nusbaum C."/>
            <person name="Birren B."/>
        </authorList>
    </citation>
    <scope>NUCLEOTIDE SEQUENCE [LARGE SCALE GENOMIC DNA]</scope>
    <source>
        <strain evidence="10 11">2_1_59BFAA</strain>
    </source>
</reference>
<feature type="domain" description="ACT" evidence="8">
    <location>
        <begin position="796"/>
        <end position="866"/>
    </location>
</feature>
<evidence type="ECO:0000256" key="6">
    <source>
        <dbReference type="ARBA" id="ARBA00023268"/>
    </source>
</evidence>
<evidence type="ECO:0000259" key="8">
    <source>
        <dbReference type="PROSITE" id="PS51671"/>
    </source>
</evidence>
<dbReference type="Gene3D" id="1.10.3210.10">
    <property type="entry name" value="Hypothetical protein af1432"/>
    <property type="match status" value="1"/>
</dbReference>
<dbReference type="CDD" id="cd04899">
    <property type="entry name" value="ACT_ACR-UUR-like_2"/>
    <property type="match status" value="1"/>
</dbReference>
<dbReference type="PATRIC" id="fig|742823.3.peg.1120"/>
<dbReference type="CDD" id="cd00077">
    <property type="entry name" value="HDc"/>
    <property type="match status" value="1"/>
</dbReference>
<dbReference type="InterPro" id="IPR006674">
    <property type="entry name" value="HD_domain"/>
</dbReference>
<dbReference type="HOGENOM" id="CLU_012833_0_0_4"/>
<evidence type="ECO:0000313" key="11">
    <source>
        <dbReference type="Proteomes" id="UP000005835"/>
    </source>
</evidence>
<dbReference type="Gene3D" id="3.30.460.10">
    <property type="entry name" value="Beta Polymerase, domain 2"/>
    <property type="match status" value="1"/>
</dbReference>
<dbReference type="EC" id="3.1.4.-" evidence="7"/>